<dbReference type="AlphaFoldDB" id="A0A0T7G371"/>
<reference evidence="1 2" key="1">
    <citation type="submission" date="2014-08" db="EMBL/GenBank/DDBJ databases">
        <authorList>
            <person name="Chen Y.-H."/>
        </authorList>
    </citation>
    <scope>NUCLEOTIDE SEQUENCE [LARGE SCALE GENOMIC DNA]</scope>
</reference>
<protein>
    <recommendedName>
        <fullName evidence="3">CopG family transcriptional regulator</fullName>
    </recommendedName>
</protein>
<evidence type="ECO:0000313" key="1">
    <source>
        <dbReference type="EMBL" id="CDZ41709.1"/>
    </source>
</evidence>
<accession>A0A0T7G371</accession>
<evidence type="ECO:0008006" key="3">
    <source>
        <dbReference type="Google" id="ProtNLM"/>
    </source>
</evidence>
<gene>
    <name evidence="1" type="ORF">NGAL_HAMBI1145_60330</name>
</gene>
<organism evidence="1 2">
    <name type="scientific">Neorhizobium galegae bv. officinalis</name>
    <dbReference type="NCBI Taxonomy" id="323656"/>
    <lineage>
        <taxon>Bacteria</taxon>
        <taxon>Pseudomonadati</taxon>
        <taxon>Pseudomonadota</taxon>
        <taxon>Alphaproteobacteria</taxon>
        <taxon>Hyphomicrobiales</taxon>
        <taxon>Rhizobiaceae</taxon>
        <taxon>Rhizobium/Agrobacterium group</taxon>
        <taxon>Neorhizobium</taxon>
    </lineage>
</organism>
<sequence>MTDIDEWLSPKWQEEASEKARVLRDQAAKGGLRFEAFLPSGLALWLLDKIEQGQFIDPAQATYELLKQARELEPHGDLRDELTRRGIQAAIDDPRPPINAEAMMKKMEEIARRPAEKSAVWEKQSRS</sequence>
<name>A0A0T7G371_NEOGA</name>
<proteinExistence type="predicted"/>
<dbReference type="EMBL" id="CCRH01000043">
    <property type="protein sequence ID" value="CDZ41709.1"/>
    <property type="molecule type" value="Genomic_DNA"/>
</dbReference>
<dbReference type="Proteomes" id="UP000046176">
    <property type="component" value="Unassembled WGS sequence"/>
</dbReference>
<dbReference type="RefSeq" id="WP_046669707.1">
    <property type="nucleotide sequence ID" value="NZ_CCRH01000043.1"/>
</dbReference>
<evidence type="ECO:0000313" key="2">
    <source>
        <dbReference type="Proteomes" id="UP000046176"/>
    </source>
</evidence>